<proteinExistence type="predicted"/>
<dbReference type="KEGG" id="vg:16193583"/>
<dbReference type="GeneID" id="16193583"/>
<dbReference type="RefSeq" id="YP_008059686.1">
    <property type="nucleotide sequence ID" value="NC_021330.1"/>
</dbReference>
<protein>
    <submittedName>
        <fullName evidence="1">Uncharacterized protein</fullName>
    </submittedName>
</protein>
<dbReference type="EMBL" id="KC292029">
    <property type="protein sequence ID" value="AGM11983.1"/>
    <property type="molecule type" value="Genomic_DNA"/>
</dbReference>
<accession>R4TP28</accession>
<organism evidence="1 2">
    <name type="scientific">Haloarcula californiae tailed virus 1</name>
    <dbReference type="NCBI Taxonomy" id="1273746"/>
    <lineage>
        <taxon>Viruses</taxon>
        <taxon>Duplodnaviria</taxon>
        <taxon>Heunggongvirae</taxon>
        <taxon>Uroviricota</taxon>
        <taxon>Caudoviricetes</taxon>
        <taxon>Thumleimavirales</taxon>
        <taxon>Druskaviridae</taxon>
        <taxon>Hacavirus</taxon>
        <taxon>Hacavirus italiense</taxon>
        <taxon>Hacavirus HCTV1</taxon>
    </lineage>
</organism>
<keyword evidence="2" id="KW-1185">Reference proteome</keyword>
<evidence type="ECO:0000313" key="2">
    <source>
        <dbReference type="Proteomes" id="UP000202086"/>
    </source>
</evidence>
<gene>
    <name evidence="1" type="primary">125</name>
    <name evidence="1" type="ORF">DNAM5_125</name>
</gene>
<sequence length="265" mass="29544">MAEFLGSTRLWHKQEDIVEAKGKVRTDAIYGEDSDQTLLTGLQQQQKFTTTGVATGLRLSRQPGYSNDPNTAVAQWVVEMETYINAQQGSGFTLQSDERNDSKNVVLESFGWQREPTEKYQVSWDLTAHWGQGMMSSSSRNPPSVSPSQSWSLDGYDLGNQVMTRQEKMQQVEAYPIAYAKAGENEVLAQSGAIRQITLRGSKNSNRNSFDDAMQALLGQDTTVTFSEGFPGRDLEVMVKEYESTREAGYTRIGEYSMTLIEGTA</sequence>
<evidence type="ECO:0000313" key="1">
    <source>
        <dbReference type="EMBL" id="AGM11983.1"/>
    </source>
</evidence>
<reference evidence="1 2" key="1">
    <citation type="submission" date="2012-12" db="EMBL/GenBank/DDBJ databases">
        <authorList>
            <person name="Sencilo A."/>
            <person name="Jacobs-Sera D."/>
            <person name="Russell D.A."/>
            <person name="Ko C."/>
            <person name="Atanasova N."/>
            <person name="Osterlund E."/>
            <person name="Oksanen H.M."/>
            <person name="Bamford D.H."/>
            <person name="Hatfull G.F."/>
            <person name="Roine E."/>
            <person name="Hendrix R.W."/>
        </authorList>
    </citation>
    <scope>NUCLEOTIDE SEQUENCE [LARGE SCALE GENOMIC DNA]</scope>
</reference>
<name>R4TP28_9CAUD</name>
<dbReference type="Proteomes" id="UP000202086">
    <property type="component" value="Segment"/>
</dbReference>